<evidence type="ECO:0000256" key="1">
    <source>
        <dbReference type="ARBA" id="ARBA00022729"/>
    </source>
</evidence>
<gene>
    <name evidence="3" type="ORF">GGR28_000347</name>
</gene>
<keyword evidence="1" id="KW-0732">Signal</keyword>
<proteinExistence type="predicted"/>
<organism evidence="3 4">
    <name type="scientific">Neolewinella aquimaris</name>
    <dbReference type="NCBI Taxonomy" id="1835722"/>
    <lineage>
        <taxon>Bacteria</taxon>
        <taxon>Pseudomonadati</taxon>
        <taxon>Bacteroidota</taxon>
        <taxon>Saprospiria</taxon>
        <taxon>Saprospirales</taxon>
        <taxon>Lewinellaceae</taxon>
        <taxon>Neolewinella</taxon>
    </lineage>
</organism>
<dbReference type="InterPro" id="IPR011042">
    <property type="entry name" value="6-blade_b-propeller_TolB-like"/>
</dbReference>
<keyword evidence="2" id="KW-0325">Glycoprotein</keyword>
<dbReference type="SUPFAM" id="SSF63829">
    <property type="entry name" value="Calcium-dependent phosphotriesterase"/>
    <property type="match status" value="1"/>
</dbReference>
<evidence type="ECO:0008006" key="5">
    <source>
        <dbReference type="Google" id="ProtNLM"/>
    </source>
</evidence>
<dbReference type="AlphaFoldDB" id="A0A840E9N7"/>
<name>A0A840E9N7_9BACT</name>
<dbReference type="PANTHER" id="PTHR10680:SF38">
    <property type="entry name" value="BLL1368 PROTEIN"/>
    <property type="match status" value="1"/>
</dbReference>
<sequence length="330" mass="36893">MQKSAVLGLGAMGPILPAATHISGAADVVGHGDFTYRADQKWGQLDPRRHAVQHCHEMVMDSRGRLVCSSVSLGHDVLVYNKDGKLLDAWKHDLPEPHGLTRAGEGKDQTLWITDTKTGAVVNLDLDGRILRELDRPPKDILKGKPYKPTETTVTTDGDIYVADGYGSNLIFRYDDKGRLRDSFGGSEHFNCCHGIVVDYRTEQPTLLITSRAANEFQRWTLDGKHLTTYQLPGLSICRPVINGDQTYFAVIVTRSWYDYDGMVAVLDADMQVVSLPGGSAPINQRDFNAIEYDNRTFLNPHDVCLDGDENLYVPQWFSGRTYPIRLKRV</sequence>
<dbReference type="Gene3D" id="2.120.10.30">
    <property type="entry name" value="TolB, C-terminal domain"/>
    <property type="match status" value="1"/>
</dbReference>
<accession>A0A840E9N7</accession>
<keyword evidence="4" id="KW-1185">Reference proteome</keyword>
<dbReference type="EMBL" id="JACIFF010000001">
    <property type="protein sequence ID" value="MBB4077746.1"/>
    <property type="molecule type" value="Genomic_DNA"/>
</dbReference>
<evidence type="ECO:0000313" key="4">
    <source>
        <dbReference type="Proteomes" id="UP000576209"/>
    </source>
</evidence>
<evidence type="ECO:0000256" key="2">
    <source>
        <dbReference type="ARBA" id="ARBA00023180"/>
    </source>
</evidence>
<dbReference type="PANTHER" id="PTHR10680">
    <property type="entry name" value="PEPTIDYL-GLYCINE ALPHA-AMIDATING MONOOXYGENASE"/>
    <property type="match status" value="1"/>
</dbReference>
<reference evidence="3 4" key="1">
    <citation type="submission" date="2020-08" db="EMBL/GenBank/DDBJ databases">
        <title>Genomic Encyclopedia of Type Strains, Phase IV (KMG-IV): sequencing the most valuable type-strain genomes for metagenomic binning, comparative biology and taxonomic classification.</title>
        <authorList>
            <person name="Goeker M."/>
        </authorList>
    </citation>
    <scope>NUCLEOTIDE SEQUENCE [LARGE SCALE GENOMIC DNA]</scope>
    <source>
        <strain evidence="3 4">DSM 105137</strain>
    </source>
</reference>
<evidence type="ECO:0000313" key="3">
    <source>
        <dbReference type="EMBL" id="MBB4077746.1"/>
    </source>
</evidence>
<protein>
    <recommendedName>
        <fullName evidence="5">6-bladed beta-propeller</fullName>
    </recommendedName>
</protein>
<dbReference type="Proteomes" id="UP000576209">
    <property type="component" value="Unassembled WGS sequence"/>
</dbReference>
<comment type="caution">
    <text evidence="3">The sequence shown here is derived from an EMBL/GenBank/DDBJ whole genome shotgun (WGS) entry which is preliminary data.</text>
</comment>
<dbReference type="RefSeq" id="WP_221233771.1">
    <property type="nucleotide sequence ID" value="NZ_JACIFF010000001.1"/>
</dbReference>